<feature type="compositionally biased region" description="Polar residues" evidence="5">
    <location>
        <begin position="421"/>
        <end position="430"/>
    </location>
</feature>
<dbReference type="GO" id="GO:0009908">
    <property type="term" value="P:flower development"/>
    <property type="evidence" value="ECO:0007669"/>
    <property type="project" value="UniProtKB-KW"/>
</dbReference>
<dbReference type="PANTHER" id="PTHR31791:SF47">
    <property type="entry name" value="INACTIVE FRIGIDA-LIKE PROTEIN 2"/>
    <property type="match status" value="1"/>
</dbReference>
<feature type="region of interest" description="Disordered" evidence="5">
    <location>
        <begin position="69"/>
        <end position="118"/>
    </location>
</feature>
<dbReference type="EMBL" id="JAINDJ010000004">
    <property type="protein sequence ID" value="KAG9449679.1"/>
    <property type="molecule type" value="Genomic_DNA"/>
</dbReference>
<keyword evidence="3 4" id="KW-0287">Flowering</keyword>
<keyword evidence="7" id="KW-1185">Reference proteome</keyword>
<dbReference type="PANTHER" id="PTHR31791">
    <property type="entry name" value="FRIGIDA-LIKE PROTEIN 3-RELATED"/>
    <property type="match status" value="1"/>
</dbReference>
<name>A0AAV7EMN5_ARIFI</name>
<evidence type="ECO:0000256" key="1">
    <source>
        <dbReference type="ARBA" id="ARBA00008956"/>
    </source>
</evidence>
<gene>
    <name evidence="6" type="ORF">H6P81_009644</name>
</gene>
<feature type="compositionally biased region" description="Basic and acidic residues" evidence="5">
    <location>
        <begin position="386"/>
        <end position="395"/>
    </location>
</feature>
<dbReference type="InterPro" id="IPR012474">
    <property type="entry name" value="Frigida"/>
</dbReference>
<keyword evidence="2 4" id="KW-0221">Differentiation</keyword>
<dbReference type="AlphaFoldDB" id="A0AAV7EMN5"/>
<evidence type="ECO:0000256" key="4">
    <source>
        <dbReference type="RuleBase" id="RU364012"/>
    </source>
</evidence>
<evidence type="ECO:0000256" key="3">
    <source>
        <dbReference type="ARBA" id="ARBA00023089"/>
    </source>
</evidence>
<evidence type="ECO:0000313" key="6">
    <source>
        <dbReference type="EMBL" id="KAG9449679.1"/>
    </source>
</evidence>
<comment type="similarity">
    <text evidence="1 4">Belongs to the Frigida family.</text>
</comment>
<dbReference type="Pfam" id="PF07899">
    <property type="entry name" value="Frigida"/>
    <property type="match status" value="1"/>
</dbReference>
<proteinExistence type="inferred from homology"/>
<feature type="compositionally biased region" description="Basic and acidic residues" evidence="5">
    <location>
        <begin position="95"/>
        <end position="118"/>
    </location>
</feature>
<protein>
    <recommendedName>
        <fullName evidence="4">FRIGIDA-like protein</fullName>
    </recommendedName>
</protein>
<organism evidence="6 7">
    <name type="scientific">Aristolochia fimbriata</name>
    <name type="common">White veined hardy Dutchman's pipe vine</name>
    <dbReference type="NCBI Taxonomy" id="158543"/>
    <lineage>
        <taxon>Eukaryota</taxon>
        <taxon>Viridiplantae</taxon>
        <taxon>Streptophyta</taxon>
        <taxon>Embryophyta</taxon>
        <taxon>Tracheophyta</taxon>
        <taxon>Spermatophyta</taxon>
        <taxon>Magnoliopsida</taxon>
        <taxon>Magnoliidae</taxon>
        <taxon>Piperales</taxon>
        <taxon>Aristolochiaceae</taxon>
        <taxon>Aristolochia</taxon>
    </lineage>
</organism>
<evidence type="ECO:0000256" key="2">
    <source>
        <dbReference type="ARBA" id="ARBA00022782"/>
    </source>
</evidence>
<accession>A0AAV7EMN5</accession>
<dbReference type="Proteomes" id="UP000825729">
    <property type="component" value="Unassembled WGS sequence"/>
</dbReference>
<keyword evidence="4" id="KW-0217">Developmental protein</keyword>
<evidence type="ECO:0000313" key="7">
    <source>
        <dbReference type="Proteomes" id="UP000825729"/>
    </source>
</evidence>
<feature type="region of interest" description="Disordered" evidence="5">
    <location>
        <begin position="386"/>
        <end position="430"/>
    </location>
</feature>
<comment type="caution">
    <text evidence="6">The sequence shown here is derived from an EMBL/GenBank/DDBJ whole genome shotgun (WGS) entry which is preliminary data.</text>
</comment>
<sequence>MGRQSLDSVSALIKSTPSKKEDLRKAFEDLQAYSSSLASFTLQWKDLEEHFDSIEKQIQARFKELKERESFRSQIPSSSVKEAAPAKKSVSVEKTQVKQEIPEKKPEKGPEKEPEKEPDYPFWPVLKALCVKMDAKGLRQYIINNRKDLSLIREAIAGALRFGEDPVKLVLDAMDGFYRPNSKGDKDGDLASIRRTCILLLEKLSSLSLDIKSPLKERAKKLGLEWKGKITAGGQNPLEVIGFLQLIATFGLLSSFDIDQVVDPIVDVARRKQTIELCRILLPADKIPYLIQKMINKGKQIDAVNFAYTFEVVDKFPPVSLLNDYLIESKKVCQEIRRKGNNSTMSQHEAIARETAAIRAVLKIIEEHKLETEFSRESLEKQIADLESQKPEKKRPAPTAAASKSQQHQSKKRPRPVVTPSVASVSHTSSVIDPDQLPPFILDRVPSFMVGASAGSYGLVGSTGAHYGHLSGGAGILGPLSPPRAHLYPSQPYLLSRGDSGGLYDRAAPHSYTSGGLPSLQSYRSSMYQ</sequence>
<evidence type="ECO:0000256" key="5">
    <source>
        <dbReference type="SAM" id="MobiDB-lite"/>
    </source>
</evidence>
<reference evidence="6 7" key="1">
    <citation type="submission" date="2021-07" db="EMBL/GenBank/DDBJ databases">
        <title>The Aristolochia fimbriata genome: insights into angiosperm evolution, floral development and chemical biosynthesis.</title>
        <authorList>
            <person name="Jiao Y."/>
        </authorList>
    </citation>
    <scope>NUCLEOTIDE SEQUENCE [LARGE SCALE GENOMIC DNA]</scope>
    <source>
        <strain evidence="6">IBCAS-2021</strain>
        <tissue evidence="6">Leaf</tissue>
    </source>
</reference>
<dbReference type="GO" id="GO:0030154">
    <property type="term" value="P:cell differentiation"/>
    <property type="evidence" value="ECO:0007669"/>
    <property type="project" value="UniProtKB-KW"/>
</dbReference>